<feature type="transmembrane region" description="Helical" evidence="8">
    <location>
        <begin position="129"/>
        <end position="149"/>
    </location>
</feature>
<keyword evidence="11" id="KW-1185">Reference proteome</keyword>
<comment type="similarity">
    <text evidence="2">Belongs to the binding-protein-dependent transport system permease family. CysTW subfamily.</text>
</comment>
<evidence type="ECO:0000256" key="1">
    <source>
        <dbReference type="ARBA" id="ARBA00004651"/>
    </source>
</evidence>
<evidence type="ECO:0000256" key="4">
    <source>
        <dbReference type="ARBA" id="ARBA00022475"/>
    </source>
</evidence>
<dbReference type="SUPFAM" id="SSF161098">
    <property type="entry name" value="MetI-like"/>
    <property type="match status" value="1"/>
</dbReference>
<dbReference type="GO" id="GO:0005886">
    <property type="term" value="C:plasma membrane"/>
    <property type="evidence" value="ECO:0007669"/>
    <property type="project" value="UniProtKB-SubCell"/>
</dbReference>
<proteinExistence type="inferred from homology"/>
<dbReference type="InterPro" id="IPR000515">
    <property type="entry name" value="MetI-like"/>
</dbReference>
<dbReference type="PROSITE" id="PS50928">
    <property type="entry name" value="ABC_TM1"/>
    <property type="match status" value="1"/>
</dbReference>
<feature type="transmembrane region" description="Helical" evidence="8">
    <location>
        <begin position="93"/>
        <end position="117"/>
    </location>
</feature>
<evidence type="ECO:0000256" key="7">
    <source>
        <dbReference type="ARBA" id="ARBA00023136"/>
    </source>
</evidence>
<dbReference type="InterPro" id="IPR035906">
    <property type="entry name" value="MetI-like_sf"/>
</dbReference>
<dbReference type="Gene3D" id="1.10.3720.10">
    <property type="entry name" value="MetI-like"/>
    <property type="match status" value="1"/>
</dbReference>
<feature type="domain" description="ABC transmembrane type-1" evidence="9">
    <location>
        <begin position="58"/>
        <end position="246"/>
    </location>
</feature>
<organism evidence="10 11">
    <name type="scientific">Mycolicibacterium wolinskyi</name>
    <dbReference type="NCBI Taxonomy" id="59750"/>
    <lineage>
        <taxon>Bacteria</taxon>
        <taxon>Bacillati</taxon>
        <taxon>Actinomycetota</taxon>
        <taxon>Actinomycetes</taxon>
        <taxon>Mycobacteriales</taxon>
        <taxon>Mycobacteriaceae</taxon>
        <taxon>Mycolicibacterium</taxon>
    </lineage>
</organism>
<evidence type="ECO:0000256" key="5">
    <source>
        <dbReference type="ARBA" id="ARBA00022692"/>
    </source>
</evidence>
<dbReference type="RefSeq" id="WP_067842567.1">
    <property type="nucleotide sequence ID" value="NZ_LGTW01000001.1"/>
</dbReference>
<dbReference type="Proteomes" id="UP000070612">
    <property type="component" value="Unassembled WGS sequence"/>
</dbReference>
<dbReference type="EMBL" id="LGTW01000001">
    <property type="protein sequence ID" value="KWX25909.1"/>
    <property type="molecule type" value="Genomic_DNA"/>
</dbReference>
<keyword evidence="4" id="KW-1003">Cell membrane</keyword>
<sequence>MDRLTGWVAKAALVFLYVPIVAVVVYSFNASETSSRWGGFSVKWYGEVFTDRALLKTLQTSFTVGAIAAAVATTVGFLTAFGLARYRVKGRTLFLGAVLLPLVLPEIVLGAALLTVFSTVQLPLGIPTIVLGHIVISLPLTTLILMGAISSLDSSLSEASADLGCTPWQTFIRVLFPLLRSSIFAAFLLAFTTSFSNIVISTFTSGVGSTTLPLRIYSLLKTGITPEINALGAMLIVATVLLIFAVGIQQMRRILVGYENAGQSS</sequence>
<keyword evidence="5 8" id="KW-0812">Transmembrane</keyword>
<feature type="transmembrane region" description="Helical" evidence="8">
    <location>
        <begin position="62"/>
        <end position="81"/>
    </location>
</feature>
<accession>A0A132PU87</accession>
<dbReference type="CDD" id="cd06261">
    <property type="entry name" value="TM_PBP2"/>
    <property type="match status" value="1"/>
</dbReference>
<evidence type="ECO:0000256" key="3">
    <source>
        <dbReference type="ARBA" id="ARBA00022448"/>
    </source>
</evidence>
<evidence type="ECO:0000256" key="8">
    <source>
        <dbReference type="RuleBase" id="RU363032"/>
    </source>
</evidence>
<dbReference type="AlphaFoldDB" id="A0A132PU87"/>
<keyword evidence="3 8" id="KW-0813">Transport</keyword>
<dbReference type="GO" id="GO:0055085">
    <property type="term" value="P:transmembrane transport"/>
    <property type="evidence" value="ECO:0007669"/>
    <property type="project" value="InterPro"/>
</dbReference>
<evidence type="ECO:0000313" key="10">
    <source>
        <dbReference type="EMBL" id="KWX25909.1"/>
    </source>
</evidence>
<evidence type="ECO:0000256" key="6">
    <source>
        <dbReference type="ARBA" id="ARBA00022989"/>
    </source>
</evidence>
<gene>
    <name evidence="10" type="ORF">AFM11_01055</name>
</gene>
<dbReference type="InterPro" id="IPR051789">
    <property type="entry name" value="Bact_Polyamine_Transport"/>
</dbReference>
<dbReference type="PATRIC" id="fig|59750.3.peg.216"/>
<keyword evidence="7 8" id="KW-0472">Membrane</keyword>
<name>A0A132PU87_9MYCO</name>
<protein>
    <submittedName>
        <fullName evidence="10">ABC transporter permease</fullName>
    </submittedName>
</protein>
<comment type="caution">
    <text evidence="10">The sequence shown here is derived from an EMBL/GenBank/DDBJ whole genome shotgun (WGS) entry which is preliminary data.</text>
</comment>
<evidence type="ECO:0000256" key="2">
    <source>
        <dbReference type="ARBA" id="ARBA00007069"/>
    </source>
</evidence>
<dbReference type="PANTHER" id="PTHR43848">
    <property type="entry name" value="PUTRESCINE TRANSPORT SYSTEM PERMEASE PROTEIN POTI"/>
    <property type="match status" value="1"/>
</dbReference>
<evidence type="ECO:0000259" key="9">
    <source>
        <dbReference type="PROSITE" id="PS50928"/>
    </source>
</evidence>
<comment type="subcellular location">
    <subcellularLocation>
        <location evidence="1 8">Cell membrane</location>
        <topology evidence="1 8">Multi-pass membrane protein</topology>
    </subcellularLocation>
</comment>
<keyword evidence="6 8" id="KW-1133">Transmembrane helix</keyword>
<reference evidence="10 11" key="1">
    <citation type="submission" date="2015-07" db="EMBL/GenBank/DDBJ databases">
        <title>A draft genome sequence of Mycobacterium wolinskyi.</title>
        <authorList>
            <person name="de Man T.J."/>
            <person name="Perry K.A."/>
            <person name="Coulliette A.D."/>
            <person name="Jensen B."/>
            <person name="Toney N.C."/>
            <person name="Limbago B.M."/>
            <person name="Noble-Wang J."/>
        </authorList>
    </citation>
    <scope>NUCLEOTIDE SEQUENCE [LARGE SCALE GENOMIC DNA]</scope>
    <source>
        <strain evidence="10 11">CDC_01</strain>
    </source>
</reference>
<dbReference type="Pfam" id="PF00528">
    <property type="entry name" value="BPD_transp_1"/>
    <property type="match status" value="1"/>
</dbReference>
<feature type="transmembrane region" description="Helical" evidence="8">
    <location>
        <begin position="183"/>
        <end position="208"/>
    </location>
</feature>
<feature type="transmembrane region" description="Helical" evidence="8">
    <location>
        <begin position="7"/>
        <end position="28"/>
    </location>
</feature>
<dbReference type="PANTHER" id="PTHR43848:SF2">
    <property type="entry name" value="PUTRESCINE TRANSPORT SYSTEM PERMEASE PROTEIN POTI"/>
    <property type="match status" value="1"/>
</dbReference>
<evidence type="ECO:0000313" key="11">
    <source>
        <dbReference type="Proteomes" id="UP000070612"/>
    </source>
</evidence>
<feature type="transmembrane region" description="Helical" evidence="8">
    <location>
        <begin position="228"/>
        <end position="248"/>
    </location>
</feature>